<keyword evidence="4" id="KW-1185">Reference proteome</keyword>
<evidence type="ECO:0000256" key="1">
    <source>
        <dbReference type="SAM" id="MobiDB-lite"/>
    </source>
</evidence>
<proteinExistence type="predicted"/>
<feature type="transmembrane region" description="Helical" evidence="2">
    <location>
        <begin position="31"/>
        <end position="53"/>
    </location>
</feature>
<evidence type="ECO:0000313" key="3">
    <source>
        <dbReference type="EMBL" id="GAA1750281.1"/>
    </source>
</evidence>
<reference evidence="4" key="1">
    <citation type="journal article" date="2019" name="Int. J. Syst. Evol. Microbiol.">
        <title>The Global Catalogue of Microorganisms (GCM) 10K type strain sequencing project: providing services to taxonomists for standard genome sequencing and annotation.</title>
        <authorList>
            <consortium name="The Broad Institute Genomics Platform"/>
            <consortium name="The Broad Institute Genome Sequencing Center for Infectious Disease"/>
            <person name="Wu L."/>
            <person name="Ma J."/>
        </authorList>
    </citation>
    <scope>NUCLEOTIDE SEQUENCE [LARGE SCALE GENOMIC DNA]</scope>
    <source>
        <strain evidence="4">JCM 13249</strain>
    </source>
</reference>
<sequence length="201" mass="20646">MTSEEMTRRSDDATPTAEFAMVATRRPRGRAIALGVAAVATAAVAVGVAVAVVNGGGARDAVLSSNEVAEALGTAGVATPHGAVPSAPAGAAPSSRAVLDHPKQVTGGYLSISCRDGLAILRQWSPRAGYRVDDVVRGPARTASVTFESDTADDVEVSVTCPDQEGAVPTVTEQVDPDDHGGDDRDDDKRDDSGRDHPEDD</sequence>
<feature type="region of interest" description="Disordered" evidence="1">
    <location>
        <begin position="160"/>
        <end position="201"/>
    </location>
</feature>
<keyword evidence="2" id="KW-1133">Transmembrane helix</keyword>
<evidence type="ECO:0008006" key="5">
    <source>
        <dbReference type="Google" id="ProtNLM"/>
    </source>
</evidence>
<gene>
    <name evidence="3" type="ORF">GCM10009681_21790</name>
</gene>
<evidence type="ECO:0000256" key="2">
    <source>
        <dbReference type="SAM" id="Phobius"/>
    </source>
</evidence>
<accession>A0ABP4WAF9</accession>
<keyword evidence="2" id="KW-0472">Membrane</keyword>
<organism evidence="3 4">
    <name type="scientific">Luedemannella helvata</name>
    <dbReference type="NCBI Taxonomy" id="349315"/>
    <lineage>
        <taxon>Bacteria</taxon>
        <taxon>Bacillati</taxon>
        <taxon>Actinomycetota</taxon>
        <taxon>Actinomycetes</taxon>
        <taxon>Micromonosporales</taxon>
        <taxon>Micromonosporaceae</taxon>
        <taxon>Luedemannella</taxon>
    </lineage>
</organism>
<comment type="caution">
    <text evidence="3">The sequence shown here is derived from an EMBL/GenBank/DDBJ whole genome shotgun (WGS) entry which is preliminary data.</text>
</comment>
<name>A0ABP4WAF9_9ACTN</name>
<feature type="compositionally biased region" description="Basic and acidic residues" evidence="1">
    <location>
        <begin position="177"/>
        <end position="201"/>
    </location>
</feature>
<dbReference type="EMBL" id="BAAALS010000008">
    <property type="protein sequence ID" value="GAA1750281.1"/>
    <property type="molecule type" value="Genomic_DNA"/>
</dbReference>
<protein>
    <recommendedName>
        <fullName evidence="5">Septum formation initiator</fullName>
    </recommendedName>
</protein>
<evidence type="ECO:0000313" key="4">
    <source>
        <dbReference type="Proteomes" id="UP001500655"/>
    </source>
</evidence>
<keyword evidence="2" id="KW-0812">Transmembrane</keyword>
<dbReference type="RefSeq" id="WP_344079554.1">
    <property type="nucleotide sequence ID" value="NZ_BAAALS010000008.1"/>
</dbReference>
<dbReference type="Proteomes" id="UP001500655">
    <property type="component" value="Unassembled WGS sequence"/>
</dbReference>